<dbReference type="CDD" id="cd06587">
    <property type="entry name" value="VOC"/>
    <property type="match status" value="1"/>
</dbReference>
<protein>
    <recommendedName>
        <fullName evidence="1">VOC domain-containing protein</fullName>
    </recommendedName>
</protein>
<dbReference type="AlphaFoldDB" id="A0A4Y3PIN6"/>
<sequence length="121" mass="13568">MTTSPSPLHSEIGAIFIAVSDIERARDWYCQLLGLPKDGEISFGHLYCIPMNNGSNLVLDSKIFPKRTPDDAPLFHFNTTDIEASYRYLEELGVELVGPIQHGHWFTFKDPDGNLLMAAKC</sequence>
<dbReference type="InterPro" id="IPR004360">
    <property type="entry name" value="Glyas_Fos-R_dOase_dom"/>
</dbReference>
<dbReference type="Gene3D" id="3.10.180.10">
    <property type="entry name" value="2,3-Dihydroxybiphenyl 1,2-Dioxygenase, domain 1"/>
    <property type="match status" value="1"/>
</dbReference>
<dbReference type="STRING" id="54914.AV540_19590"/>
<proteinExistence type="predicted"/>
<organism evidence="2 3">
    <name type="scientific">Brevibacillus parabrevis</name>
    <dbReference type="NCBI Taxonomy" id="54914"/>
    <lineage>
        <taxon>Bacteria</taxon>
        <taxon>Bacillati</taxon>
        <taxon>Bacillota</taxon>
        <taxon>Bacilli</taxon>
        <taxon>Bacillales</taxon>
        <taxon>Paenibacillaceae</taxon>
        <taxon>Brevibacillus</taxon>
    </lineage>
</organism>
<name>A0A4Y3PIN6_BREPA</name>
<dbReference type="SUPFAM" id="SSF54593">
    <property type="entry name" value="Glyoxalase/Bleomycin resistance protein/Dihydroxybiphenyl dioxygenase"/>
    <property type="match status" value="1"/>
</dbReference>
<dbReference type="Proteomes" id="UP000316882">
    <property type="component" value="Unassembled WGS sequence"/>
</dbReference>
<evidence type="ECO:0000313" key="3">
    <source>
        <dbReference type="Proteomes" id="UP000316882"/>
    </source>
</evidence>
<dbReference type="Pfam" id="PF00903">
    <property type="entry name" value="Glyoxalase"/>
    <property type="match status" value="1"/>
</dbReference>
<evidence type="ECO:0000313" key="2">
    <source>
        <dbReference type="EMBL" id="GEB31078.1"/>
    </source>
</evidence>
<reference evidence="2 3" key="1">
    <citation type="submission" date="2019-06" db="EMBL/GenBank/DDBJ databases">
        <title>Whole genome shotgun sequence of Brevibacillus parabrevis NBRC 12334.</title>
        <authorList>
            <person name="Hosoyama A."/>
            <person name="Uohara A."/>
            <person name="Ohji S."/>
            <person name="Ichikawa N."/>
        </authorList>
    </citation>
    <scope>NUCLEOTIDE SEQUENCE [LARGE SCALE GENOMIC DNA]</scope>
    <source>
        <strain evidence="2 3">NBRC 12334</strain>
    </source>
</reference>
<accession>A0A4Y3PIN6</accession>
<dbReference type="InterPro" id="IPR037523">
    <property type="entry name" value="VOC_core"/>
</dbReference>
<dbReference type="InterPro" id="IPR029068">
    <property type="entry name" value="Glyas_Bleomycin-R_OHBP_Dase"/>
</dbReference>
<dbReference type="PROSITE" id="PS51819">
    <property type="entry name" value="VOC"/>
    <property type="match status" value="1"/>
</dbReference>
<feature type="domain" description="VOC" evidence="1">
    <location>
        <begin position="11"/>
        <end position="121"/>
    </location>
</feature>
<dbReference type="EMBL" id="BJMH01000002">
    <property type="protein sequence ID" value="GEB31078.1"/>
    <property type="molecule type" value="Genomic_DNA"/>
</dbReference>
<keyword evidence="3" id="KW-1185">Reference proteome</keyword>
<comment type="caution">
    <text evidence="2">The sequence shown here is derived from an EMBL/GenBank/DDBJ whole genome shotgun (WGS) entry which is preliminary data.</text>
</comment>
<evidence type="ECO:0000259" key="1">
    <source>
        <dbReference type="PROSITE" id="PS51819"/>
    </source>
</evidence>
<gene>
    <name evidence="2" type="ORF">BPA01_06580</name>
</gene>